<keyword evidence="2" id="KW-1133">Transmembrane helix</keyword>
<organism evidence="4 5">
    <name type="scientific">Streptomyces litchfieldiae</name>
    <dbReference type="NCBI Taxonomy" id="3075543"/>
    <lineage>
        <taxon>Bacteria</taxon>
        <taxon>Bacillati</taxon>
        <taxon>Actinomycetota</taxon>
        <taxon>Actinomycetes</taxon>
        <taxon>Kitasatosporales</taxon>
        <taxon>Streptomycetaceae</taxon>
        <taxon>Streptomyces</taxon>
    </lineage>
</organism>
<feature type="domain" description="DUF8175" evidence="3">
    <location>
        <begin position="94"/>
        <end position="247"/>
    </location>
</feature>
<reference evidence="5" key="1">
    <citation type="submission" date="2023-07" db="EMBL/GenBank/DDBJ databases">
        <title>30 novel species of actinomycetes from the DSMZ collection.</title>
        <authorList>
            <person name="Nouioui I."/>
        </authorList>
    </citation>
    <scope>NUCLEOTIDE SEQUENCE [LARGE SCALE GENOMIC DNA]</scope>
    <source>
        <strain evidence="5">DSM 44938</strain>
    </source>
</reference>
<keyword evidence="2" id="KW-0812">Transmembrane</keyword>
<feature type="compositionally biased region" description="Polar residues" evidence="1">
    <location>
        <begin position="81"/>
        <end position="110"/>
    </location>
</feature>
<dbReference type="RefSeq" id="WP_311707784.1">
    <property type="nucleotide sequence ID" value="NZ_JAVREL010000023.1"/>
</dbReference>
<evidence type="ECO:0000256" key="2">
    <source>
        <dbReference type="SAM" id="Phobius"/>
    </source>
</evidence>
<evidence type="ECO:0000313" key="4">
    <source>
        <dbReference type="EMBL" id="MDT0346659.1"/>
    </source>
</evidence>
<gene>
    <name evidence="4" type="ORF">RM590_29360</name>
</gene>
<dbReference type="Proteomes" id="UP001183246">
    <property type="component" value="Unassembled WGS sequence"/>
</dbReference>
<name>A0ABU2N1N4_9ACTN</name>
<comment type="caution">
    <text evidence="4">The sequence shown here is derived from an EMBL/GenBank/DDBJ whole genome shotgun (WGS) entry which is preliminary data.</text>
</comment>
<evidence type="ECO:0000313" key="5">
    <source>
        <dbReference type="Proteomes" id="UP001183246"/>
    </source>
</evidence>
<dbReference type="Pfam" id="PF26526">
    <property type="entry name" value="DUF8175"/>
    <property type="match status" value="1"/>
</dbReference>
<proteinExistence type="predicted"/>
<feature type="region of interest" description="Disordered" evidence="1">
    <location>
        <begin position="1"/>
        <end position="38"/>
    </location>
</feature>
<dbReference type="EMBL" id="JAVREL010000023">
    <property type="protein sequence ID" value="MDT0346659.1"/>
    <property type="molecule type" value="Genomic_DNA"/>
</dbReference>
<evidence type="ECO:0000259" key="3">
    <source>
        <dbReference type="Pfam" id="PF26526"/>
    </source>
</evidence>
<keyword evidence="2" id="KW-0472">Membrane</keyword>
<dbReference type="InterPro" id="IPR058488">
    <property type="entry name" value="DUF8175"/>
</dbReference>
<feature type="transmembrane region" description="Helical" evidence="2">
    <location>
        <begin position="41"/>
        <end position="59"/>
    </location>
</feature>
<evidence type="ECO:0000256" key="1">
    <source>
        <dbReference type="SAM" id="MobiDB-lite"/>
    </source>
</evidence>
<keyword evidence="5" id="KW-1185">Reference proteome</keyword>
<protein>
    <recommendedName>
        <fullName evidence="3">DUF8175 domain-containing protein</fullName>
    </recommendedName>
</protein>
<accession>A0ABU2N1N4</accession>
<sequence>MSYGDDYEEARTRSIPSGTRTRLPEQTEPSSRRPPASPGRSVITIVAVVVLLLAAIVFANQSGDDDSSGGGDTSADPDTAQPTAPTGEQPVDGTTNGIPTGHPQTEQGAQSAAANYAVALGGVEMFNADQRRGIVDTISASSSRDDLRAAFDADYSPELNEDIGLDPEGGVPDGYTFVNRTMPVGTSVTSYADTTAEVAVWCSGLFGIAGTDSRNPVRTSWFTMHFTLVWENGDWKVVGTDQTEGPTPVNGDNRISGSDEIAEAVEEYGGFTYAR</sequence>
<feature type="region of interest" description="Disordered" evidence="1">
    <location>
        <begin position="63"/>
        <end position="110"/>
    </location>
</feature>